<evidence type="ECO:0000313" key="3">
    <source>
        <dbReference type="EMBL" id="MDE8651228.1"/>
    </source>
</evidence>
<comment type="caution">
    <text evidence="3">The sequence shown here is derived from an EMBL/GenBank/DDBJ whole genome shotgun (WGS) entry which is preliminary data.</text>
</comment>
<comment type="similarity">
    <text evidence="1">Belongs to the short-chain dehydrogenases/reductases (SDR) family.</text>
</comment>
<dbReference type="PRINTS" id="PR00081">
    <property type="entry name" value="GDHRDH"/>
</dbReference>
<name>A0ABT5WMG3_9SPHN</name>
<sequence>MGRLAGKRALMTGAGGLLGSDLCRAFAAEGADLVMTTRTAAKLEPLADAVRAMGRRAACVAADFTRADEVDRLAEAAWQAFGGIDVVLLSSQPPQPRLGDLLTTADEDWQAQFQTIVWGPLRLMRALAPRMMAAGGGSVVTVISSTGIDPMPGYDAYGMAKGALWLMTRYMAVEWGRGGIRANAFSPGLVATAGNLAEHTEVVRKTGVLDRTALGRVGTNAECLGAAIHLASDESSFTSGQKIFVDGGRY</sequence>
<dbReference type="InterPro" id="IPR002347">
    <property type="entry name" value="SDR_fam"/>
</dbReference>
<reference evidence="3 4" key="1">
    <citation type="submission" date="2023-03" db="EMBL/GenBank/DDBJ databases">
        <title>NovoSphingobium album sp. nov. isolated from polycyclic aromatic hydrocarbons- and heavy-metal polluted soil.</title>
        <authorList>
            <person name="Liu Z."/>
            <person name="Wang K."/>
        </authorList>
    </citation>
    <scope>NUCLEOTIDE SEQUENCE [LARGE SCALE GENOMIC DNA]</scope>
    <source>
        <strain evidence="3 4">H3SJ31-1</strain>
    </source>
</reference>
<dbReference type="EMBL" id="JARESE010000015">
    <property type="protein sequence ID" value="MDE8651228.1"/>
    <property type="molecule type" value="Genomic_DNA"/>
</dbReference>
<proteinExistence type="inferred from homology"/>
<dbReference type="PANTHER" id="PTHR43669">
    <property type="entry name" value="5-KETO-D-GLUCONATE 5-REDUCTASE"/>
    <property type="match status" value="1"/>
</dbReference>
<dbReference type="SUPFAM" id="SSF51735">
    <property type="entry name" value="NAD(P)-binding Rossmann-fold domains"/>
    <property type="match status" value="1"/>
</dbReference>
<dbReference type="CDD" id="cd05233">
    <property type="entry name" value="SDR_c"/>
    <property type="match status" value="1"/>
</dbReference>
<dbReference type="Gene3D" id="3.40.50.720">
    <property type="entry name" value="NAD(P)-binding Rossmann-like Domain"/>
    <property type="match status" value="1"/>
</dbReference>
<dbReference type="PANTHER" id="PTHR43669:SF3">
    <property type="entry name" value="ALCOHOL DEHYDROGENASE, PUTATIVE (AFU_ORTHOLOGUE AFUA_3G03445)-RELATED"/>
    <property type="match status" value="1"/>
</dbReference>
<dbReference type="Proteomes" id="UP001216253">
    <property type="component" value="Unassembled WGS sequence"/>
</dbReference>
<keyword evidence="2" id="KW-0560">Oxidoreductase</keyword>
<accession>A0ABT5WMG3</accession>
<evidence type="ECO:0000256" key="2">
    <source>
        <dbReference type="ARBA" id="ARBA00023002"/>
    </source>
</evidence>
<dbReference type="RefSeq" id="WP_275227326.1">
    <property type="nucleotide sequence ID" value="NZ_JARESE010000015.1"/>
</dbReference>
<gene>
    <name evidence="3" type="ORF">PYV00_05790</name>
</gene>
<evidence type="ECO:0000313" key="4">
    <source>
        <dbReference type="Proteomes" id="UP001216253"/>
    </source>
</evidence>
<keyword evidence="4" id="KW-1185">Reference proteome</keyword>
<dbReference type="Pfam" id="PF13561">
    <property type="entry name" value="adh_short_C2"/>
    <property type="match status" value="1"/>
</dbReference>
<dbReference type="InterPro" id="IPR036291">
    <property type="entry name" value="NAD(P)-bd_dom_sf"/>
</dbReference>
<organism evidence="3 4">
    <name type="scientific">Novosphingobium album</name>
    <name type="common">ex Liu et al. 2023</name>
    <dbReference type="NCBI Taxonomy" id="3031130"/>
    <lineage>
        <taxon>Bacteria</taxon>
        <taxon>Pseudomonadati</taxon>
        <taxon>Pseudomonadota</taxon>
        <taxon>Alphaproteobacteria</taxon>
        <taxon>Sphingomonadales</taxon>
        <taxon>Sphingomonadaceae</taxon>
        <taxon>Novosphingobium</taxon>
    </lineage>
</organism>
<evidence type="ECO:0000256" key="1">
    <source>
        <dbReference type="ARBA" id="ARBA00006484"/>
    </source>
</evidence>
<protein>
    <submittedName>
        <fullName evidence="3">SDR family oxidoreductase</fullName>
    </submittedName>
</protein>